<dbReference type="GeneID" id="54292440"/>
<feature type="compositionally biased region" description="Polar residues" evidence="1">
    <location>
        <begin position="210"/>
        <end position="219"/>
    </location>
</feature>
<dbReference type="EMBL" id="ML995476">
    <property type="protein sequence ID" value="KAF2145986.1"/>
    <property type="molecule type" value="Genomic_DNA"/>
</dbReference>
<feature type="compositionally biased region" description="Polar residues" evidence="1">
    <location>
        <begin position="168"/>
        <end position="178"/>
    </location>
</feature>
<gene>
    <name evidence="2" type="ORF">K452DRAFT_104377</name>
</gene>
<feature type="region of interest" description="Disordered" evidence="1">
    <location>
        <begin position="168"/>
        <end position="219"/>
    </location>
</feature>
<sequence>MYSYTQRIPHPSINPASRGTGPQPAHAQSNPTFRAKSKKQTKNSPTTNPNPNQGRQTVSNTPARTHSPPTQTSQTPTHPPRTKIAKYVSNQPTKSHPPAHNPCSRLHRHHYHKQPNNQLVLVLVRTEYMLLTSHAMPTRTRNHGMYGVCTRLLSTITQHHLPTYPTYTPSNQPTNQAARSACLPAPARTRTKPTKPGRPPNPPRAERASSKQQATSTHARVQRFPCVCRTGMPLEWGSQLP</sequence>
<evidence type="ECO:0000256" key="1">
    <source>
        <dbReference type="SAM" id="MobiDB-lite"/>
    </source>
</evidence>
<keyword evidence="3" id="KW-1185">Reference proteome</keyword>
<dbReference type="Proteomes" id="UP000799438">
    <property type="component" value="Unassembled WGS sequence"/>
</dbReference>
<protein>
    <submittedName>
        <fullName evidence="2">Uncharacterized protein</fullName>
    </submittedName>
</protein>
<proteinExistence type="predicted"/>
<evidence type="ECO:0000313" key="2">
    <source>
        <dbReference type="EMBL" id="KAF2145986.1"/>
    </source>
</evidence>
<feature type="compositionally biased region" description="Low complexity" evidence="1">
    <location>
        <begin position="42"/>
        <end position="53"/>
    </location>
</feature>
<evidence type="ECO:0000313" key="3">
    <source>
        <dbReference type="Proteomes" id="UP000799438"/>
    </source>
</evidence>
<feature type="compositionally biased region" description="Low complexity" evidence="1">
    <location>
        <begin position="64"/>
        <end position="76"/>
    </location>
</feature>
<organism evidence="2 3">
    <name type="scientific">Aplosporella prunicola CBS 121167</name>
    <dbReference type="NCBI Taxonomy" id="1176127"/>
    <lineage>
        <taxon>Eukaryota</taxon>
        <taxon>Fungi</taxon>
        <taxon>Dikarya</taxon>
        <taxon>Ascomycota</taxon>
        <taxon>Pezizomycotina</taxon>
        <taxon>Dothideomycetes</taxon>
        <taxon>Dothideomycetes incertae sedis</taxon>
        <taxon>Botryosphaeriales</taxon>
        <taxon>Aplosporellaceae</taxon>
        <taxon>Aplosporella</taxon>
    </lineage>
</organism>
<accession>A0A6A6BPJ1</accession>
<feature type="compositionally biased region" description="Polar residues" evidence="1">
    <location>
        <begin position="54"/>
        <end position="63"/>
    </location>
</feature>
<reference evidence="2" key="1">
    <citation type="journal article" date="2020" name="Stud. Mycol.">
        <title>101 Dothideomycetes genomes: a test case for predicting lifestyles and emergence of pathogens.</title>
        <authorList>
            <person name="Haridas S."/>
            <person name="Albert R."/>
            <person name="Binder M."/>
            <person name="Bloem J."/>
            <person name="Labutti K."/>
            <person name="Salamov A."/>
            <person name="Andreopoulos B."/>
            <person name="Baker S."/>
            <person name="Barry K."/>
            <person name="Bills G."/>
            <person name="Bluhm B."/>
            <person name="Cannon C."/>
            <person name="Castanera R."/>
            <person name="Culley D."/>
            <person name="Daum C."/>
            <person name="Ezra D."/>
            <person name="Gonzalez J."/>
            <person name="Henrissat B."/>
            <person name="Kuo A."/>
            <person name="Liang C."/>
            <person name="Lipzen A."/>
            <person name="Lutzoni F."/>
            <person name="Magnuson J."/>
            <person name="Mondo S."/>
            <person name="Nolan M."/>
            <person name="Ohm R."/>
            <person name="Pangilinan J."/>
            <person name="Park H.-J."/>
            <person name="Ramirez L."/>
            <person name="Alfaro M."/>
            <person name="Sun H."/>
            <person name="Tritt A."/>
            <person name="Yoshinaga Y."/>
            <person name="Zwiers L.-H."/>
            <person name="Turgeon B."/>
            <person name="Goodwin S."/>
            <person name="Spatafora J."/>
            <person name="Crous P."/>
            <person name="Grigoriev I."/>
        </authorList>
    </citation>
    <scope>NUCLEOTIDE SEQUENCE</scope>
    <source>
        <strain evidence="2">CBS 121167</strain>
    </source>
</reference>
<dbReference type="AlphaFoldDB" id="A0A6A6BPJ1"/>
<dbReference type="RefSeq" id="XP_033401698.1">
    <property type="nucleotide sequence ID" value="XM_033534948.1"/>
</dbReference>
<name>A0A6A6BPJ1_9PEZI</name>
<feature type="region of interest" description="Disordered" evidence="1">
    <location>
        <begin position="1"/>
        <end position="83"/>
    </location>
</feature>